<dbReference type="GO" id="GO:0009055">
    <property type="term" value="F:electron transfer activity"/>
    <property type="evidence" value="ECO:0007669"/>
    <property type="project" value="InterPro"/>
</dbReference>
<accession>A0A512B440</accession>
<dbReference type="NCBIfam" id="TIGR02603">
    <property type="entry name" value="CxxCH_TIGR02603"/>
    <property type="match status" value="1"/>
</dbReference>
<dbReference type="RefSeq" id="WP_146903365.1">
    <property type="nucleotide sequence ID" value="NZ_BJYS01000043.1"/>
</dbReference>
<evidence type="ECO:0000259" key="5">
    <source>
        <dbReference type="PROSITE" id="PS51007"/>
    </source>
</evidence>
<dbReference type="Gene3D" id="2.120.10.30">
    <property type="entry name" value="TolB, C-terminal domain"/>
    <property type="match status" value="1"/>
</dbReference>
<evidence type="ECO:0000256" key="2">
    <source>
        <dbReference type="ARBA" id="ARBA00022723"/>
    </source>
</evidence>
<keyword evidence="7" id="KW-1185">Reference proteome</keyword>
<dbReference type="SUPFAM" id="SSF46626">
    <property type="entry name" value="Cytochrome c"/>
    <property type="match status" value="1"/>
</dbReference>
<gene>
    <name evidence="6" type="ORF">AAE02nite_43890</name>
</gene>
<dbReference type="InterPro" id="IPR011042">
    <property type="entry name" value="6-blade_b-propeller_TolB-like"/>
</dbReference>
<dbReference type="PANTHER" id="PTHR33546:SF1">
    <property type="entry name" value="LARGE, MULTIFUNCTIONAL SECRETED PROTEIN"/>
    <property type="match status" value="1"/>
</dbReference>
<reference evidence="6 7" key="1">
    <citation type="submission" date="2019-07" db="EMBL/GenBank/DDBJ databases">
        <title>Whole genome shotgun sequence of Adhaeribacter aerolatus NBRC 106133.</title>
        <authorList>
            <person name="Hosoyama A."/>
            <person name="Uohara A."/>
            <person name="Ohji S."/>
            <person name="Ichikawa N."/>
        </authorList>
    </citation>
    <scope>NUCLEOTIDE SEQUENCE [LARGE SCALE GENOMIC DNA]</scope>
    <source>
        <strain evidence="6 7">NBRC 106133</strain>
    </source>
</reference>
<organism evidence="6 7">
    <name type="scientific">Adhaeribacter aerolatus</name>
    <dbReference type="NCBI Taxonomy" id="670289"/>
    <lineage>
        <taxon>Bacteria</taxon>
        <taxon>Pseudomonadati</taxon>
        <taxon>Bacteroidota</taxon>
        <taxon>Cytophagia</taxon>
        <taxon>Cytophagales</taxon>
        <taxon>Hymenobacteraceae</taxon>
        <taxon>Adhaeribacter</taxon>
    </lineage>
</organism>
<dbReference type="OrthoDB" id="9808161at2"/>
<dbReference type="InterPro" id="IPR036909">
    <property type="entry name" value="Cyt_c-like_dom_sf"/>
</dbReference>
<evidence type="ECO:0000313" key="6">
    <source>
        <dbReference type="EMBL" id="GEO06725.1"/>
    </source>
</evidence>
<evidence type="ECO:0000256" key="1">
    <source>
        <dbReference type="ARBA" id="ARBA00022617"/>
    </source>
</evidence>
<keyword evidence="3 4" id="KW-0408">Iron</keyword>
<evidence type="ECO:0000313" key="7">
    <source>
        <dbReference type="Proteomes" id="UP000321532"/>
    </source>
</evidence>
<dbReference type="Proteomes" id="UP000321532">
    <property type="component" value="Unassembled WGS sequence"/>
</dbReference>
<feature type="domain" description="Cytochrome c" evidence="5">
    <location>
        <begin position="750"/>
        <end position="885"/>
    </location>
</feature>
<comment type="caution">
    <text evidence="6">The sequence shown here is derived from an EMBL/GenBank/DDBJ whole genome shotgun (WGS) entry which is preliminary data.</text>
</comment>
<name>A0A512B440_9BACT</name>
<evidence type="ECO:0000256" key="4">
    <source>
        <dbReference type="PROSITE-ProRule" id="PRU00433"/>
    </source>
</evidence>
<evidence type="ECO:0000256" key="3">
    <source>
        <dbReference type="ARBA" id="ARBA00023004"/>
    </source>
</evidence>
<dbReference type="InterPro" id="IPR011041">
    <property type="entry name" value="Quinoprot_gluc/sorb_DH_b-prop"/>
</dbReference>
<sequence length="886" mass="96560">MLKISLSLFYVFFILFGLGKKPEPMVTVTNQKAASKILKVNAPVFTADGPSELTITNFTGPDLTPSPACLAVAPTGEVYVGVDMQGSLGKNPGKGSIVKLIDKDNDGKVDQHTTFAQVDNPRGIISLGDQLFVLHTTFSKETGKASGMDLVVFEDKNNDGIADGPSKPLIQNISSPKFLQSRGTDHATNGIRMGIDGWIYIAVGDFGFHDAVDRTGKKMTMLGGGIVRVRPDGTEMEVYTHGMRNIYDVAIDPYMNIFTRGNTNDGGGWNIRFSHQIQSAEYGYPVLFKNFTDEIIPALIDLGGGSGTGALFMDDPTWPEKYNKVPMMADWGRSQLYIHRVTPTGAGFTQKEEEFIKLPQITDLDIDGSGRVYLAAWDGAGYSGNPGKGFVVRAVPKNWQYKAFPNLKKASEKELVSLLKSQSSVARLHAQQELISRSGKKAAKAAWKIAADKNQPLDVRVAGIFTYAQAAGADGVKNLTKLSSEADVREFALRALTDRKTNLKSVPTEPFIQALKDASPRVQVAAAVGLGRLGRPEVAPALLEIKVPANHNAPARGTEGPHATPNAAIIPAHVAVRALVDLNAVDASVRAIGTENSKLALWTLRYLHDPKAVDGLISAYQQAKDENLKKEILTTLSRLYQKEAPYDGSWWWSTRPDTRGPYYKPITWEASPKIEKLLKDEWQKADENGKQFFADLNARHRMGIDEFGGEEKVATTEEVKIDLEKIRNQKGQIGKTSIEDVMLAMAKIKGDPIKGKALFAQQGCIACHSLSKSEPMKGPFMGQIGSIMNRDQIAESILKPNASISQGFASVLVNTKSGQSIMGFVSEETADKIVMRNIAGQVFTVKTSEIASRKELETSMMPAGLANSLSYEEFASLITFLAQQKK</sequence>
<dbReference type="Pfam" id="PF13646">
    <property type="entry name" value="HEAT_2"/>
    <property type="match status" value="1"/>
</dbReference>
<dbReference type="GO" id="GO:0020037">
    <property type="term" value="F:heme binding"/>
    <property type="evidence" value="ECO:0007669"/>
    <property type="project" value="InterPro"/>
</dbReference>
<dbReference type="Pfam" id="PF23500">
    <property type="entry name" value="DUF7133"/>
    <property type="match status" value="1"/>
</dbReference>
<protein>
    <recommendedName>
        <fullName evidence="5">Cytochrome c domain-containing protein</fullName>
    </recommendedName>
</protein>
<dbReference type="Gene3D" id="1.25.10.10">
    <property type="entry name" value="Leucine-rich Repeat Variant"/>
    <property type="match status" value="1"/>
</dbReference>
<dbReference type="InterPro" id="IPR016024">
    <property type="entry name" value="ARM-type_fold"/>
</dbReference>
<keyword evidence="2 4" id="KW-0479">Metal-binding</keyword>
<dbReference type="SUPFAM" id="SSF48371">
    <property type="entry name" value="ARM repeat"/>
    <property type="match status" value="1"/>
</dbReference>
<dbReference type="PROSITE" id="PS51007">
    <property type="entry name" value="CYTC"/>
    <property type="match status" value="1"/>
</dbReference>
<keyword evidence="1 4" id="KW-0349">Heme</keyword>
<proteinExistence type="predicted"/>
<dbReference type="Gene3D" id="1.10.760.10">
    <property type="entry name" value="Cytochrome c-like domain"/>
    <property type="match status" value="1"/>
</dbReference>
<dbReference type="InterPro" id="IPR013427">
    <property type="entry name" value="Haem-bd_dom_put"/>
</dbReference>
<dbReference type="GO" id="GO:0046872">
    <property type="term" value="F:metal ion binding"/>
    <property type="evidence" value="ECO:0007669"/>
    <property type="project" value="UniProtKB-KW"/>
</dbReference>
<dbReference type="PANTHER" id="PTHR33546">
    <property type="entry name" value="LARGE, MULTIFUNCTIONAL SECRETED PROTEIN-RELATED"/>
    <property type="match status" value="1"/>
</dbReference>
<dbReference type="SUPFAM" id="SSF50952">
    <property type="entry name" value="Soluble quinoprotein glucose dehydrogenase"/>
    <property type="match status" value="1"/>
</dbReference>
<dbReference type="InterPro" id="IPR011989">
    <property type="entry name" value="ARM-like"/>
</dbReference>
<dbReference type="InterPro" id="IPR009056">
    <property type="entry name" value="Cyt_c-like_dom"/>
</dbReference>
<dbReference type="InterPro" id="IPR055557">
    <property type="entry name" value="DUF7133"/>
</dbReference>
<dbReference type="EMBL" id="BJYS01000043">
    <property type="protein sequence ID" value="GEO06725.1"/>
    <property type="molecule type" value="Genomic_DNA"/>
</dbReference>
<dbReference type="AlphaFoldDB" id="A0A512B440"/>